<proteinExistence type="predicted"/>
<dbReference type="EMBL" id="HBIU01010092">
    <property type="protein sequence ID" value="CAE0625537.1"/>
    <property type="molecule type" value="Transcribed_RNA"/>
</dbReference>
<feature type="compositionally biased region" description="Polar residues" evidence="1">
    <location>
        <begin position="71"/>
        <end position="80"/>
    </location>
</feature>
<evidence type="ECO:0000313" key="2">
    <source>
        <dbReference type="EMBL" id="CAE0625537.1"/>
    </source>
</evidence>
<dbReference type="AlphaFoldDB" id="A0A7S3UXH1"/>
<feature type="compositionally biased region" description="Acidic residues" evidence="1">
    <location>
        <begin position="140"/>
        <end position="149"/>
    </location>
</feature>
<reference evidence="2" key="1">
    <citation type="submission" date="2021-01" db="EMBL/GenBank/DDBJ databases">
        <authorList>
            <person name="Corre E."/>
            <person name="Pelletier E."/>
            <person name="Niang G."/>
            <person name="Scheremetjew M."/>
            <person name="Finn R."/>
            <person name="Kale V."/>
            <person name="Holt S."/>
            <person name="Cochrane G."/>
            <person name="Meng A."/>
            <person name="Brown T."/>
            <person name="Cohen L."/>
        </authorList>
    </citation>
    <scope>NUCLEOTIDE SEQUENCE</scope>
    <source>
        <strain evidence="2">CCMP3107</strain>
    </source>
</reference>
<feature type="compositionally biased region" description="Basic residues" evidence="1">
    <location>
        <begin position="59"/>
        <end position="70"/>
    </location>
</feature>
<protein>
    <submittedName>
        <fullName evidence="2">Uncharacterized protein</fullName>
    </submittedName>
</protein>
<feature type="compositionally biased region" description="Low complexity" evidence="1">
    <location>
        <begin position="150"/>
        <end position="169"/>
    </location>
</feature>
<feature type="compositionally biased region" description="Low complexity" evidence="1">
    <location>
        <begin position="129"/>
        <end position="139"/>
    </location>
</feature>
<feature type="compositionally biased region" description="Polar residues" evidence="1">
    <location>
        <begin position="42"/>
        <end position="58"/>
    </location>
</feature>
<feature type="region of interest" description="Disordered" evidence="1">
    <location>
        <begin position="1"/>
        <end position="169"/>
    </location>
</feature>
<name>A0A7S3UXH1_HETAK</name>
<feature type="compositionally biased region" description="Polar residues" evidence="1">
    <location>
        <begin position="1"/>
        <end position="12"/>
    </location>
</feature>
<sequence>MGAKMFSNSSNREVPAANKKSNSWRVGGFKLPSPGSKAGSDNLLSPNMPSARSTPSSTKNHRSPKNRRSPKSTSVRSTGFATREPEGLPRSIPEDQEVAEDQLPEVPEQVDSKGRTKIGADGMTSRQTSSLGMSSAASYSDEEDEDQDSELSSAFSSVSSAKSSNDYQQ</sequence>
<accession>A0A7S3UXH1</accession>
<organism evidence="2">
    <name type="scientific">Heterosigma akashiwo</name>
    <name type="common">Chromophytic alga</name>
    <name type="synonym">Heterosigma carterae</name>
    <dbReference type="NCBI Taxonomy" id="2829"/>
    <lineage>
        <taxon>Eukaryota</taxon>
        <taxon>Sar</taxon>
        <taxon>Stramenopiles</taxon>
        <taxon>Ochrophyta</taxon>
        <taxon>Raphidophyceae</taxon>
        <taxon>Chattonellales</taxon>
        <taxon>Chattonellaceae</taxon>
        <taxon>Heterosigma</taxon>
    </lineage>
</organism>
<evidence type="ECO:0000256" key="1">
    <source>
        <dbReference type="SAM" id="MobiDB-lite"/>
    </source>
</evidence>
<feature type="compositionally biased region" description="Acidic residues" evidence="1">
    <location>
        <begin position="94"/>
        <end position="103"/>
    </location>
</feature>
<gene>
    <name evidence="2" type="ORF">HAKA00212_LOCUS4206</name>
</gene>